<dbReference type="InterPro" id="IPR036610">
    <property type="entry name" value="PEBP-like_sf"/>
</dbReference>
<dbReference type="GO" id="GO:0046578">
    <property type="term" value="P:regulation of Ras protein signal transduction"/>
    <property type="evidence" value="ECO:0007669"/>
    <property type="project" value="TreeGrafter"/>
</dbReference>
<dbReference type="InterPro" id="IPR008914">
    <property type="entry name" value="PEBP"/>
</dbReference>
<comment type="caution">
    <text evidence="2">The sequence shown here is derived from an EMBL/GenBank/DDBJ whole genome shotgun (WGS) entry which is preliminary data.</text>
</comment>
<dbReference type="PANTHER" id="PTHR11362:SF78">
    <property type="entry name" value="PROTEASE INHIBITOR"/>
    <property type="match status" value="1"/>
</dbReference>
<evidence type="ECO:0000313" key="3">
    <source>
        <dbReference type="Proteomes" id="UP001154252"/>
    </source>
</evidence>
<dbReference type="OrthoDB" id="2506647at2759"/>
<dbReference type="GO" id="GO:0005543">
    <property type="term" value="F:phospholipid binding"/>
    <property type="evidence" value="ECO:0007669"/>
    <property type="project" value="TreeGrafter"/>
</dbReference>
<reference evidence="2" key="1">
    <citation type="submission" date="2021-07" db="EMBL/GenBank/DDBJ databases">
        <authorList>
            <person name="Branca A.L. A."/>
        </authorList>
    </citation>
    <scope>NUCLEOTIDE SEQUENCE</scope>
</reference>
<sequence>MPSDNHIKAGLSLIEDKSKVLGLTIGSHENVQPGTWLPRKGTDQSIPILFPSLSPKSETGKRKEKELTKATAAQEPPKLSFPGANPTSTYLVVSLDIDAPFPSFGVLGPILHWIQSDIKVTSEGTLEFDAPFVANYIGPTPPPMSAPHRYIFFLYEQPADFDLTAHAPAGGKKLSNSNRMRYDLDAWAEEVKLGPVVAFNYFTCN</sequence>
<dbReference type="AlphaFoldDB" id="A0A9W4KIU9"/>
<name>A0A9W4KIU9_9EURO</name>
<dbReference type="SUPFAM" id="SSF49777">
    <property type="entry name" value="PEBP-like"/>
    <property type="match status" value="1"/>
</dbReference>
<dbReference type="GO" id="GO:0030162">
    <property type="term" value="P:regulation of proteolysis"/>
    <property type="evidence" value="ECO:0007669"/>
    <property type="project" value="TreeGrafter"/>
</dbReference>
<feature type="region of interest" description="Disordered" evidence="1">
    <location>
        <begin position="49"/>
        <end position="80"/>
    </location>
</feature>
<organism evidence="2 3">
    <name type="scientific">Penicillium egyptiacum</name>
    <dbReference type="NCBI Taxonomy" id="1303716"/>
    <lineage>
        <taxon>Eukaryota</taxon>
        <taxon>Fungi</taxon>
        <taxon>Dikarya</taxon>
        <taxon>Ascomycota</taxon>
        <taxon>Pezizomycotina</taxon>
        <taxon>Eurotiomycetes</taxon>
        <taxon>Eurotiomycetidae</taxon>
        <taxon>Eurotiales</taxon>
        <taxon>Aspergillaceae</taxon>
        <taxon>Penicillium</taxon>
    </lineage>
</organism>
<proteinExistence type="predicted"/>
<gene>
    <name evidence="2" type="ORF">PEGY_LOCUS5991</name>
</gene>
<accession>A0A9W4KIU9</accession>
<evidence type="ECO:0000256" key="1">
    <source>
        <dbReference type="SAM" id="MobiDB-lite"/>
    </source>
</evidence>
<dbReference type="GO" id="GO:0030414">
    <property type="term" value="F:peptidase inhibitor activity"/>
    <property type="evidence" value="ECO:0007669"/>
    <property type="project" value="TreeGrafter"/>
</dbReference>
<dbReference type="Proteomes" id="UP001154252">
    <property type="component" value="Unassembled WGS sequence"/>
</dbReference>
<feature type="compositionally biased region" description="Basic and acidic residues" evidence="1">
    <location>
        <begin position="58"/>
        <end position="68"/>
    </location>
</feature>
<dbReference type="Pfam" id="PF01161">
    <property type="entry name" value="PBP"/>
    <property type="match status" value="1"/>
</dbReference>
<dbReference type="PANTHER" id="PTHR11362">
    <property type="entry name" value="PHOSPHATIDYLETHANOLAMINE-BINDING PROTEIN"/>
    <property type="match status" value="1"/>
</dbReference>
<dbReference type="EMBL" id="CAJVRC010000866">
    <property type="protein sequence ID" value="CAG8899968.1"/>
    <property type="molecule type" value="Genomic_DNA"/>
</dbReference>
<evidence type="ECO:0008006" key="4">
    <source>
        <dbReference type="Google" id="ProtNLM"/>
    </source>
</evidence>
<evidence type="ECO:0000313" key="2">
    <source>
        <dbReference type="EMBL" id="CAG8899968.1"/>
    </source>
</evidence>
<protein>
    <recommendedName>
        <fullName evidence="4">PEBP-like protein</fullName>
    </recommendedName>
</protein>
<keyword evidence="3" id="KW-1185">Reference proteome</keyword>
<dbReference type="CDD" id="cd00866">
    <property type="entry name" value="PEBP_euk"/>
    <property type="match status" value="1"/>
</dbReference>
<dbReference type="Gene3D" id="3.90.280.10">
    <property type="entry name" value="PEBP-like"/>
    <property type="match status" value="1"/>
</dbReference>
<dbReference type="InterPro" id="IPR035810">
    <property type="entry name" value="PEBP_euk"/>
</dbReference>